<keyword evidence="6" id="KW-0411">Iron-sulfur</keyword>
<gene>
    <name evidence="9" type="ORF">ACFPXP_20690</name>
</gene>
<dbReference type="SUPFAM" id="SSF53383">
    <property type="entry name" value="PLP-dependent transferases"/>
    <property type="match status" value="1"/>
</dbReference>
<reference evidence="10" key="1">
    <citation type="journal article" date="2019" name="Int. J. Syst. Evol. Microbiol.">
        <title>The Global Catalogue of Microorganisms (GCM) 10K type strain sequencing project: providing services to taxonomists for standard genome sequencing and annotation.</title>
        <authorList>
            <consortium name="The Broad Institute Genomics Platform"/>
            <consortium name="The Broad Institute Genome Sequencing Center for Infectious Disease"/>
            <person name="Wu L."/>
            <person name="Ma J."/>
        </authorList>
    </citation>
    <scope>NUCLEOTIDE SEQUENCE [LARGE SCALE GENOMIC DNA]</scope>
    <source>
        <strain evidence="10">CCM 8749</strain>
    </source>
</reference>
<keyword evidence="10" id="KW-1185">Reference proteome</keyword>
<dbReference type="PANTHER" id="PTHR11601:SF50">
    <property type="entry name" value="CYSTEINE DESULFURASE ISCS 2-RELATED"/>
    <property type="match status" value="1"/>
</dbReference>
<dbReference type="InterPro" id="IPR015421">
    <property type="entry name" value="PyrdxlP-dep_Trfase_major"/>
</dbReference>
<comment type="caution">
    <text evidence="9">The sequence shown here is derived from an EMBL/GenBank/DDBJ whole genome shotgun (WGS) entry which is preliminary data.</text>
</comment>
<keyword evidence="5" id="KW-0408">Iron</keyword>
<name>A0ABW1IVE8_9BACL</name>
<evidence type="ECO:0000256" key="5">
    <source>
        <dbReference type="ARBA" id="ARBA00023004"/>
    </source>
</evidence>
<dbReference type="Gene3D" id="1.10.260.50">
    <property type="match status" value="1"/>
</dbReference>
<dbReference type="InterPro" id="IPR020578">
    <property type="entry name" value="Aminotrans_V_PyrdxlP_BS"/>
</dbReference>
<evidence type="ECO:0000256" key="7">
    <source>
        <dbReference type="RuleBase" id="RU004504"/>
    </source>
</evidence>
<evidence type="ECO:0000256" key="6">
    <source>
        <dbReference type="ARBA" id="ARBA00023014"/>
    </source>
</evidence>
<keyword evidence="4" id="KW-0663">Pyridoxal phosphate</keyword>
<evidence type="ECO:0000259" key="8">
    <source>
        <dbReference type="Pfam" id="PF00266"/>
    </source>
</evidence>
<feature type="domain" description="Aminotransferase class V" evidence="8">
    <location>
        <begin position="3"/>
        <end position="367"/>
    </location>
</feature>
<comment type="cofactor">
    <cofactor evidence="1 7">
        <name>pyridoxal 5'-phosphate</name>
        <dbReference type="ChEBI" id="CHEBI:597326"/>
    </cofactor>
</comment>
<dbReference type="PIRSF" id="PIRSF005572">
    <property type="entry name" value="NifS"/>
    <property type="match status" value="1"/>
</dbReference>
<comment type="similarity">
    <text evidence="2">Belongs to the class-V pyridoxal-phosphate-dependent aminotransferase family. NifS/IscS subfamily.</text>
</comment>
<dbReference type="PROSITE" id="PS00595">
    <property type="entry name" value="AA_TRANSFER_CLASS_5"/>
    <property type="match status" value="1"/>
</dbReference>
<organism evidence="9 10">
    <name type="scientific">Marinicrinis lubricantis</name>
    <dbReference type="NCBI Taxonomy" id="2086470"/>
    <lineage>
        <taxon>Bacteria</taxon>
        <taxon>Bacillati</taxon>
        <taxon>Bacillota</taxon>
        <taxon>Bacilli</taxon>
        <taxon>Bacillales</taxon>
        <taxon>Paenibacillaceae</taxon>
    </lineage>
</organism>
<dbReference type="Proteomes" id="UP001596250">
    <property type="component" value="Unassembled WGS sequence"/>
</dbReference>
<protein>
    <submittedName>
        <fullName evidence="9">Cysteine desulfurase family protein</fullName>
    </submittedName>
</protein>
<proteinExistence type="inferred from homology"/>
<accession>A0ABW1IVE8</accession>
<evidence type="ECO:0000256" key="4">
    <source>
        <dbReference type="ARBA" id="ARBA00022898"/>
    </source>
</evidence>
<dbReference type="InterPro" id="IPR015422">
    <property type="entry name" value="PyrdxlP-dep_Trfase_small"/>
</dbReference>
<dbReference type="NCBIfam" id="NF002806">
    <property type="entry name" value="PRK02948.1"/>
    <property type="match status" value="1"/>
</dbReference>
<dbReference type="Pfam" id="PF00266">
    <property type="entry name" value="Aminotran_5"/>
    <property type="match status" value="1"/>
</dbReference>
<evidence type="ECO:0000313" key="9">
    <source>
        <dbReference type="EMBL" id="MFC5988828.1"/>
    </source>
</evidence>
<dbReference type="InterPro" id="IPR016454">
    <property type="entry name" value="Cysteine_dSase"/>
</dbReference>
<dbReference type="Gene3D" id="3.90.1150.10">
    <property type="entry name" value="Aspartate Aminotransferase, domain 1"/>
    <property type="match status" value="1"/>
</dbReference>
<dbReference type="RefSeq" id="WP_379896339.1">
    <property type="nucleotide sequence ID" value="NZ_CBCSCT010000007.1"/>
</dbReference>
<keyword evidence="3" id="KW-0479">Metal-binding</keyword>
<sequence length="383" mass="42350">MVVYLDYAATTPPFKQVTEVVTEVMEKYFGNPSSLHRLGMEAERLLERSREVHAGLLQVKADQIVFTSGGTESNNLAVKGTAFKYQNRGKHLVTTQIEHACVYESFRQLQSFGFDVTYVKPDEQGIVHLEDIQRAVRPDTILVSVMHVNNETGAIQPIEAIGKWLKAQHKILFHVDAVQSVGKLPIAINDWGIDLLSMSAHKINGPRGTGILVKKSSMELEPLMSGGGQEMGFRSGTENVAAIVGMAKALRMTLDGREVHTKRMAVQRERIKNAIQQIPELILNGPEEPEHCAPHIINFSFPGMKSEVVLHALEKHGFYVSSRSACSSSDSRPSRVLEAMGLSRARAASGIRISLGANTMDEEISELIQKIEQTVTELKPQMI</sequence>
<evidence type="ECO:0000256" key="1">
    <source>
        <dbReference type="ARBA" id="ARBA00001933"/>
    </source>
</evidence>
<dbReference type="InterPro" id="IPR015424">
    <property type="entry name" value="PyrdxlP-dep_Trfase"/>
</dbReference>
<evidence type="ECO:0000256" key="3">
    <source>
        <dbReference type="ARBA" id="ARBA00022723"/>
    </source>
</evidence>
<dbReference type="EMBL" id="JBHSQV010000185">
    <property type="protein sequence ID" value="MFC5988828.1"/>
    <property type="molecule type" value="Genomic_DNA"/>
</dbReference>
<evidence type="ECO:0000256" key="2">
    <source>
        <dbReference type="ARBA" id="ARBA00006490"/>
    </source>
</evidence>
<dbReference type="InterPro" id="IPR000192">
    <property type="entry name" value="Aminotrans_V_dom"/>
</dbReference>
<evidence type="ECO:0000313" key="10">
    <source>
        <dbReference type="Proteomes" id="UP001596250"/>
    </source>
</evidence>
<dbReference type="PANTHER" id="PTHR11601">
    <property type="entry name" value="CYSTEINE DESULFURYLASE FAMILY MEMBER"/>
    <property type="match status" value="1"/>
</dbReference>
<dbReference type="Gene3D" id="3.40.640.10">
    <property type="entry name" value="Type I PLP-dependent aspartate aminotransferase-like (Major domain)"/>
    <property type="match status" value="1"/>
</dbReference>